<protein>
    <submittedName>
        <fullName evidence="9">Anaphase-promoting complex subunit 8</fullName>
    </submittedName>
</protein>
<reference evidence="9 10" key="1">
    <citation type="submission" date="2024-05" db="EMBL/GenBank/DDBJ databases">
        <title>A draft genome resource for the thread blight pathogen Marasmius tenuissimus strain MS-2.</title>
        <authorList>
            <person name="Yulfo-Soto G.E."/>
            <person name="Baruah I.K."/>
            <person name="Amoako-Attah I."/>
            <person name="Bukari Y."/>
            <person name="Meinhardt L.W."/>
            <person name="Bailey B.A."/>
            <person name="Cohen S.P."/>
        </authorList>
    </citation>
    <scope>NUCLEOTIDE SEQUENCE [LARGE SCALE GENOMIC DNA]</scope>
    <source>
        <strain evidence="9 10">MS-2</strain>
    </source>
</reference>
<proteinExistence type="predicted"/>
<dbReference type="Pfam" id="PF13181">
    <property type="entry name" value="TPR_8"/>
    <property type="match status" value="1"/>
</dbReference>
<evidence type="ECO:0000256" key="2">
    <source>
        <dbReference type="ARBA" id="ARBA00022737"/>
    </source>
</evidence>
<dbReference type="EMBL" id="JBBXMP010000084">
    <property type="protein sequence ID" value="KAL0063298.1"/>
    <property type="molecule type" value="Genomic_DNA"/>
</dbReference>
<comment type="caution">
    <text evidence="9">The sequence shown here is derived from an EMBL/GenBank/DDBJ whole genome shotgun (WGS) entry which is preliminary data.</text>
</comment>
<dbReference type="PANTHER" id="PTHR12558">
    <property type="entry name" value="CELL DIVISION CYCLE 16,23,27"/>
    <property type="match status" value="1"/>
</dbReference>
<evidence type="ECO:0000256" key="4">
    <source>
        <dbReference type="ARBA" id="ARBA00022786"/>
    </source>
</evidence>
<gene>
    <name evidence="9" type="primary">cut23_2</name>
    <name evidence="9" type="ORF">AAF712_009793</name>
</gene>
<keyword evidence="4" id="KW-0833">Ubl conjugation pathway</keyword>
<dbReference type="Pfam" id="PF04049">
    <property type="entry name" value="ANAPC8"/>
    <property type="match status" value="1"/>
</dbReference>
<accession>A0ABR2ZPM4</accession>
<evidence type="ECO:0000313" key="9">
    <source>
        <dbReference type="EMBL" id="KAL0063298.1"/>
    </source>
</evidence>
<dbReference type="Proteomes" id="UP001437256">
    <property type="component" value="Unassembled WGS sequence"/>
</dbReference>
<dbReference type="PANTHER" id="PTHR12558:SF10">
    <property type="entry name" value="CELL DIVISION CYCLE PROTEIN 23 HOMOLOG"/>
    <property type="match status" value="1"/>
</dbReference>
<feature type="repeat" description="TPR" evidence="7">
    <location>
        <begin position="337"/>
        <end position="370"/>
    </location>
</feature>
<keyword evidence="2" id="KW-0677">Repeat</keyword>
<feature type="domain" description="Cdc23" evidence="8">
    <location>
        <begin position="14"/>
        <end position="276"/>
    </location>
</feature>
<evidence type="ECO:0000256" key="5">
    <source>
        <dbReference type="ARBA" id="ARBA00022803"/>
    </source>
</evidence>
<evidence type="ECO:0000256" key="1">
    <source>
        <dbReference type="ARBA" id="ARBA00022618"/>
    </source>
</evidence>
<evidence type="ECO:0000259" key="8">
    <source>
        <dbReference type="Pfam" id="PF04049"/>
    </source>
</evidence>
<dbReference type="Gene3D" id="1.25.40.10">
    <property type="entry name" value="Tetratricopeptide repeat domain"/>
    <property type="match status" value="2"/>
</dbReference>
<evidence type="ECO:0000313" key="10">
    <source>
        <dbReference type="Proteomes" id="UP001437256"/>
    </source>
</evidence>
<dbReference type="InterPro" id="IPR019734">
    <property type="entry name" value="TPR_rpt"/>
</dbReference>
<organism evidence="9 10">
    <name type="scientific">Marasmius tenuissimus</name>
    <dbReference type="NCBI Taxonomy" id="585030"/>
    <lineage>
        <taxon>Eukaryota</taxon>
        <taxon>Fungi</taxon>
        <taxon>Dikarya</taxon>
        <taxon>Basidiomycota</taxon>
        <taxon>Agaricomycotina</taxon>
        <taxon>Agaricomycetes</taxon>
        <taxon>Agaricomycetidae</taxon>
        <taxon>Agaricales</taxon>
        <taxon>Marasmiineae</taxon>
        <taxon>Marasmiaceae</taxon>
        <taxon>Marasmius</taxon>
    </lineage>
</organism>
<keyword evidence="5 7" id="KW-0802">TPR repeat</keyword>
<dbReference type="InterPro" id="IPR011990">
    <property type="entry name" value="TPR-like_helical_dom_sf"/>
</dbReference>
<keyword evidence="10" id="KW-1185">Reference proteome</keyword>
<sequence length="451" mass="51413">MAQMMEVDEKMLSDIRRSVQDTADRGLKVASRWSAEMLLSLPSSLRDAMKDAWKPDPTISTANATPFDALEGKLDINRTLEVEEMDEIESARRCMESRDYLRAAYYAKRCRSAQGVFLYVYSRFLVSEQSAVAEWHRSDGTVRGTRFQPPLPVNPSIGELLEIIESTQDPFLKFLKALFCKRLSRTEDAINTLIESLSSYPWNWSAWILLESCVDSRQDLMKAISRLALPPNHPLPSMLIVKTANDLYGSSTADLKLCDTLLSRFPNSVWLMTQRARTLYIHAAFSKAEAQFEQILKLDPNRIDDIDFYGNILYTTQKREKLSALADRFTEKDRDRPEVCCVLGNVCSMRLEHEKAIKYFKRATRLDPMYLQGWTNLGLELMEVANPPAAIEAFRRAIGVSVPSIPRCDSQGKTDISKKDYRPWYGIAQAYGALNLPLYALYYFSKAGALR</sequence>
<dbReference type="SUPFAM" id="SSF48452">
    <property type="entry name" value="TPR-like"/>
    <property type="match status" value="1"/>
</dbReference>
<evidence type="ECO:0000256" key="7">
    <source>
        <dbReference type="PROSITE-ProRule" id="PRU00339"/>
    </source>
</evidence>
<keyword evidence="6" id="KW-0131">Cell cycle</keyword>
<name>A0ABR2ZPM4_9AGAR</name>
<dbReference type="PROSITE" id="PS50005">
    <property type="entry name" value="TPR"/>
    <property type="match status" value="1"/>
</dbReference>
<dbReference type="InterPro" id="IPR007192">
    <property type="entry name" value="APC8"/>
</dbReference>
<keyword evidence="3" id="KW-0498">Mitosis</keyword>
<evidence type="ECO:0000256" key="6">
    <source>
        <dbReference type="ARBA" id="ARBA00023306"/>
    </source>
</evidence>
<evidence type="ECO:0000256" key="3">
    <source>
        <dbReference type="ARBA" id="ARBA00022776"/>
    </source>
</evidence>
<dbReference type="SMART" id="SM00028">
    <property type="entry name" value="TPR"/>
    <property type="match status" value="3"/>
</dbReference>
<keyword evidence="1" id="KW-0132">Cell division</keyword>